<gene>
    <name evidence="2" type="ORF">UABAM_01964</name>
</gene>
<keyword evidence="1" id="KW-0812">Transmembrane</keyword>
<sequence>MPLVISILCCLQIIGGISLIIVAAYSYRTLQFSVEKINLIAQKLSQKMNEKYEKGEPVTNKKPLSKDEMDKINGYLEYLGDNVKLQITMSFLSLYFIGSKITSRPVVPLFSTFIFAIVNICCGFMLLYGGEEGWYLGICACIYALLRNLHALALLPKLTKTLSHTIFKVNQFYIKYAVRSCVLVLLIFYFFSSEIMHYFSMEQTTIDILILVETAAIGFVGLDFLCYKMQEWTMEPANGEY</sequence>
<feature type="transmembrane region" description="Helical" evidence="1">
    <location>
        <begin position="134"/>
        <end position="155"/>
    </location>
</feature>
<evidence type="ECO:0000313" key="3">
    <source>
        <dbReference type="Proteomes" id="UP000326354"/>
    </source>
</evidence>
<dbReference type="Proteomes" id="UP000326354">
    <property type="component" value="Chromosome"/>
</dbReference>
<keyword evidence="3" id="KW-1185">Reference proteome</keyword>
<proteinExistence type="predicted"/>
<accession>A0A5S9F2V1</accession>
<feature type="transmembrane region" description="Helical" evidence="1">
    <location>
        <begin position="106"/>
        <end position="128"/>
    </location>
</feature>
<keyword evidence="1" id="KW-1133">Transmembrane helix</keyword>
<feature type="transmembrane region" description="Helical" evidence="1">
    <location>
        <begin position="176"/>
        <end position="196"/>
    </location>
</feature>
<dbReference type="RefSeq" id="WP_151967804.1">
    <property type="nucleotide sequence ID" value="NZ_AP019860.1"/>
</dbReference>
<dbReference type="KEGG" id="uam:UABAM_01964"/>
<evidence type="ECO:0000313" key="2">
    <source>
        <dbReference type="EMBL" id="BBM83611.1"/>
    </source>
</evidence>
<dbReference type="AlphaFoldDB" id="A0A5S9F2V1"/>
<name>A0A5S9F2V1_UABAM</name>
<feature type="transmembrane region" description="Helical" evidence="1">
    <location>
        <begin position="6"/>
        <end position="27"/>
    </location>
</feature>
<keyword evidence="1" id="KW-0472">Membrane</keyword>
<protein>
    <submittedName>
        <fullName evidence="2">Uncharacterized protein</fullName>
    </submittedName>
</protein>
<reference evidence="2 3" key="1">
    <citation type="submission" date="2019-08" db="EMBL/GenBank/DDBJ databases">
        <title>Complete genome sequence of Candidatus Uab amorphum.</title>
        <authorList>
            <person name="Shiratori T."/>
            <person name="Suzuki S."/>
            <person name="Kakizawa Y."/>
            <person name="Ishida K."/>
        </authorList>
    </citation>
    <scope>NUCLEOTIDE SEQUENCE [LARGE SCALE GENOMIC DNA]</scope>
    <source>
        <strain evidence="2 3">SRT547</strain>
    </source>
</reference>
<dbReference type="EMBL" id="AP019860">
    <property type="protein sequence ID" value="BBM83611.1"/>
    <property type="molecule type" value="Genomic_DNA"/>
</dbReference>
<feature type="transmembrane region" description="Helical" evidence="1">
    <location>
        <begin position="208"/>
        <end position="227"/>
    </location>
</feature>
<organism evidence="2 3">
    <name type="scientific">Uabimicrobium amorphum</name>
    <dbReference type="NCBI Taxonomy" id="2596890"/>
    <lineage>
        <taxon>Bacteria</taxon>
        <taxon>Pseudomonadati</taxon>
        <taxon>Planctomycetota</taxon>
        <taxon>Candidatus Uabimicrobiia</taxon>
        <taxon>Candidatus Uabimicrobiales</taxon>
        <taxon>Candidatus Uabimicrobiaceae</taxon>
        <taxon>Candidatus Uabimicrobium</taxon>
    </lineage>
</organism>
<evidence type="ECO:0000256" key="1">
    <source>
        <dbReference type="SAM" id="Phobius"/>
    </source>
</evidence>